<feature type="transmembrane region" description="Helical" evidence="3">
    <location>
        <begin position="45"/>
        <end position="66"/>
    </location>
</feature>
<accession>A0ABS3TJV4</accession>
<reference evidence="5 6" key="1">
    <citation type="submission" date="2020-12" db="EMBL/GenBank/DDBJ databases">
        <title>Pseudomonas schmalbachii sp. nov. isolated from millipede gut.</title>
        <authorList>
            <person name="Shelomi M."/>
        </authorList>
    </citation>
    <scope>NUCLEOTIDE SEQUENCE [LARGE SCALE GENOMIC DNA]</scope>
    <source>
        <strain evidence="5 6">Milli4</strain>
    </source>
</reference>
<feature type="transmembrane region" description="Helical" evidence="3">
    <location>
        <begin position="514"/>
        <end position="537"/>
    </location>
</feature>
<keyword evidence="6" id="KW-1185">Reference proteome</keyword>
<keyword evidence="3" id="KW-0812">Transmembrane</keyword>
<dbReference type="PRINTS" id="PR01410">
    <property type="entry name" value="CCBIOGENESIS"/>
</dbReference>
<organism evidence="5 6">
    <name type="scientific">Pseudomonas schmalbachii</name>
    <dbReference type="NCBI Taxonomy" id="2816993"/>
    <lineage>
        <taxon>Bacteria</taxon>
        <taxon>Pseudomonadati</taxon>
        <taxon>Pseudomonadota</taxon>
        <taxon>Gammaproteobacteria</taxon>
        <taxon>Pseudomonadales</taxon>
        <taxon>Pseudomonadaceae</taxon>
        <taxon>Pseudomonas</taxon>
    </lineage>
</organism>
<dbReference type="InterPro" id="IPR002541">
    <property type="entry name" value="Cyt_c_assembly"/>
</dbReference>
<feature type="transmembrane region" description="Helical" evidence="3">
    <location>
        <begin position="299"/>
        <end position="322"/>
    </location>
</feature>
<comment type="caution">
    <text evidence="5">The sequence shown here is derived from an EMBL/GenBank/DDBJ whole genome shotgun (WGS) entry which is preliminary data.</text>
</comment>
<feature type="transmembrane region" description="Helical" evidence="3">
    <location>
        <begin position="440"/>
        <end position="460"/>
    </location>
</feature>
<evidence type="ECO:0000256" key="3">
    <source>
        <dbReference type="SAM" id="Phobius"/>
    </source>
</evidence>
<dbReference type="Proteomes" id="UP000669060">
    <property type="component" value="Unassembled WGS sequence"/>
</dbReference>
<proteinExistence type="inferred from homology"/>
<feature type="transmembrane region" description="Helical" evidence="3">
    <location>
        <begin position="209"/>
        <end position="226"/>
    </location>
</feature>
<dbReference type="PANTHER" id="PTHR43653:SF1">
    <property type="entry name" value="CYTOCHROME C-TYPE BIOGENESIS PROTEIN CCMF"/>
    <property type="match status" value="1"/>
</dbReference>
<feature type="transmembrane region" description="Helical" evidence="3">
    <location>
        <begin position="480"/>
        <end position="502"/>
    </location>
</feature>
<dbReference type="Pfam" id="PF01578">
    <property type="entry name" value="Cytochrom_C_asm"/>
    <property type="match status" value="1"/>
</dbReference>
<feature type="domain" description="Cytochrome c assembly protein" evidence="4">
    <location>
        <begin position="120"/>
        <end position="267"/>
    </location>
</feature>
<dbReference type="InterPro" id="IPR003567">
    <property type="entry name" value="Cyt_c_biogenesis"/>
</dbReference>
<evidence type="ECO:0000313" key="6">
    <source>
        <dbReference type="Proteomes" id="UP000669060"/>
    </source>
</evidence>
<feature type="transmembrane region" description="Helical" evidence="3">
    <location>
        <begin position="163"/>
        <end position="188"/>
    </location>
</feature>
<keyword evidence="3" id="KW-0472">Membrane</keyword>
<comment type="similarity">
    <text evidence="1">Belongs to the CcmF/CycK/Ccl1/NrfE/CcsA family.</text>
</comment>
<feature type="transmembrane region" description="Helical" evidence="3">
    <location>
        <begin position="416"/>
        <end position="433"/>
    </location>
</feature>
<dbReference type="PANTHER" id="PTHR43653">
    <property type="entry name" value="CYTOCHROME C ASSEMBLY PROTEIN-RELATED"/>
    <property type="match status" value="1"/>
</dbReference>
<dbReference type="EMBL" id="JAELYA010000001">
    <property type="protein sequence ID" value="MBO3273925.1"/>
    <property type="molecule type" value="Genomic_DNA"/>
</dbReference>
<sequence>MRVASTTLVVCALLWFLSQMGNSLLWAVSAVIVLGAIRPDLRPLSWPIALGALYGACLALALHLLADHFQLRYAWLYSSSALPAYLKMSNLWGGDEGTMLLLATFCMSIALGSATLPGWAGRGSALIAAWYVATAAWLGPFSATPADWLAAQPSQGMNAHLQTFWMAFHAPLVLAAYAWALAPAGAAIAALDDGGSLYGPVALRYSRRAWLVLTAGIGAGMAWAMEDFTFGQLWHWDPVQTAAFVVWALLGAVLHGAKRWRPSGTNRRLLPVLSLLAAAFACVAMSVTRSEVLASSHRYIGTTSWMSHLALAAVLIGLTLWHAGRRLSARTSTGQRRRSAAEWTLDLAIYLFAGAALLAIGALVQAHIHEWLGVEKPSEAKPFLETLLAWAGAEEVVAIRRAFDQWDVDGYALGRWLAPFLGVLGLVGGYAFLRRCASSRVAAVATFAMTLVVAFTVWHGGWLTAGYTGEGMLSQSVVAILPWLDGALLGGAFLMGACLVWGGVSLWQSRRMGLLRYTGGLALIHGGAVVALVGGLASTALNSYMPINIEPSTSPEQWHRVADGMQVRVLPDSTHENFSGYKAVARVELREGGKVIAGHALFQDSRGHPPAYQGPVRQLCEILDYHYARYESDRGYVLHPFIVRGWAQDLQVWVPASPRLMANGGKVDQAASDIQSVVVVRRFPFVSFVWVGLLAMLGGMLLLPGVAAAKGREQSVSHGLSQS</sequence>
<feature type="transmembrane region" description="Helical" evidence="3">
    <location>
        <begin position="269"/>
        <end position="287"/>
    </location>
</feature>
<feature type="transmembrane region" description="Helical" evidence="3">
    <location>
        <begin position="688"/>
        <end position="709"/>
    </location>
</feature>
<evidence type="ECO:0000256" key="2">
    <source>
        <dbReference type="ARBA" id="ARBA00022748"/>
    </source>
</evidence>
<feature type="transmembrane region" description="Helical" evidence="3">
    <location>
        <begin position="98"/>
        <end position="116"/>
    </location>
</feature>
<protein>
    <submittedName>
        <fullName evidence="5">Cytochrome c biogenesis protein CcsA</fullName>
    </submittedName>
</protein>
<feature type="transmembrane region" description="Helical" evidence="3">
    <location>
        <begin position="238"/>
        <end position="257"/>
    </location>
</feature>
<name>A0ABS3TJV4_9PSED</name>
<gene>
    <name evidence="5" type="primary">ccsA</name>
    <name evidence="5" type="ORF">JFY56_01640</name>
</gene>
<feature type="transmembrane region" description="Helical" evidence="3">
    <location>
        <begin position="343"/>
        <end position="368"/>
    </location>
</feature>
<evidence type="ECO:0000259" key="4">
    <source>
        <dbReference type="Pfam" id="PF01578"/>
    </source>
</evidence>
<keyword evidence="2" id="KW-0201">Cytochrome c-type biogenesis</keyword>
<keyword evidence="3" id="KW-1133">Transmembrane helix</keyword>
<evidence type="ECO:0000313" key="5">
    <source>
        <dbReference type="EMBL" id="MBO3273925.1"/>
    </source>
</evidence>
<feature type="transmembrane region" description="Helical" evidence="3">
    <location>
        <begin position="123"/>
        <end position="143"/>
    </location>
</feature>
<evidence type="ECO:0000256" key="1">
    <source>
        <dbReference type="ARBA" id="ARBA00009186"/>
    </source>
</evidence>